<dbReference type="GO" id="GO:1990904">
    <property type="term" value="C:ribonucleoprotein complex"/>
    <property type="evidence" value="ECO:0007669"/>
    <property type="project" value="UniProtKB-KW"/>
</dbReference>
<dbReference type="GeneID" id="94337293"/>
<evidence type="ECO:0000259" key="4">
    <source>
        <dbReference type="SMART" id="SM00739"/>
    </source>
</evidence>
<evidence type="ECO:0000313" key="6">
    <source>
        <dbReference type="Proteomes" id="UP001214638"/>
    </source>
</evidence>
<dbReference type="SUPFAM" id="SSF50104">
    <property type="entry name" value="Translation proteins SH3-like domain"/>
    <property type="match status" value="1"/>
</dbReference>
<dbReference type="Proteomes" id="UP001214638">
    <property type="component" value="Unassembled WGS sequence"/>
</dbReference>
<accession>A0AAD9PIR5</accession>
<comment type="similarity">
    <text evidence="1">Belongs to the universal ribosomal protein uL24 family.</text>
</comment>
<dbReference type="KEGG" id="bdw:94337293"/>
<keyword evidence="6" id="KW-1185">Reference proteome</keyword>
<dbReference type="InterPro" id="IPR008991">
    <property type="entry name" value="Translation_prot_SH3-like_sf"/>
</dbReference>
<feature type="domain" description="KOW" evidence="4">
    <location>
        <begin position="55"/>
        <end position="82"/>
    </location>
</feature>
<comment type="caution">
    <text evidence="5">The sequence shown here is derived from an EMBL/GenBank/DDBJ whole genome shotgun (WGS) entry which is preliminary data.</text>
</comment>
<dbReference type="AlphaFoldDB" id="A0AAD9PIR5"/>
<proteinExistence type="inferred from homology"/>
<dbReference type="Pfam" id="PF00467">
    <property type="entry name" value="KOW"/>
    <property type="match status" value="1"/>
</dbReference>
<reference evidence="5" key="1">
    <citation type="journal article" date="2023" name="Nat. Microbiol.">
        <title>Babesia duncani multi-omics identifies virulence factors and drug targets.</title>
        <authorList>
            <person name="Singh P."/>
            <person name="Lonardi S."/>
            <person name="Liang Q."/>
            <person name="Vydyam P."/>
            <person name="Khabirova E."/>
            <person name="Fang T."/>
            <person name="Gihaz S."/>
            <person name="Thekkiniath J."/>
            <person name="Munshi M."/>
            <person name="Abel S."/>
            <person name="Ciampossin L."/>
            <person name="Batugedara G."/>
            <person name="Gupta M."/>
            <person name="Lu X.M."/>
            <person name="Lenz T."/>
            <person name="Chakravarty S."/>
            <person name="Cornillot E."/>
            <person name="Hu Y."/>
            <person name="Ma W."/>
            <person name="Gonzalez L.M."/>
            <person name="Sanchez S."/>
            <person name="Estrada K."/>
            <person name="Sanchez-Flores A."/>
            <person name="Montero E."/>
            <person name="Harb O.S."/>
            <person name="Le Roch K.G."/>
            <person name="Mamoun C.B."/>
        </authorList>
    </citation>
    <scope>NUCLEOTIDE SEQUENCE</scope>
    <source>
        <strain evidence="5">WA1</strain>
    </source>
</reference>
<dbReference type="Gene3D" id="2.30.30.30">
    <property type="match status" value="1"/>
</dbReference>
<keyword evidence="3" id="KW-0687">Ribonucleoprotein</keyword>
<evidence type="ECO:0000256" key="2">
    <source>
        <dbReference type="ARBA" id="ARBA00022980"/>
    </source>
</evidence>
<keyword evidence="2" id="KW-0689">Ribosomal protein</keyword>
<dbReference type="SMART" id="SM00739">
    <property type="entry name" value="KOW"/>
    <property type="match status" value="1"/>
</dbReference>
<dbReference type="InterPro" id="IPR041988">
    <property type="entry name" value="Ribosomal_uL24_KOW"/>
</dbReference>
<protein>
    <submittedName>
        <fullName evidence="5">Bifunctional Translation protein SH3-like domain superfamily/Ribosomal protein L26-L24</fullName>
    </submittedName>
</protein>
<organism evidence="5 6">
    <name type="scientific">Babesia duncani</name>
    <dbReference type="NCBI Taxonomy" id="323732"/>
    <lineage>
        <taxon>Eukaryota</taxon>
        <taxon>Sar</taxon>
        <taxon>Alveolata</taxon>
        <taxon>Apicomplexa</taxon>
        <taxon>Aconoidasida</taxon>
        <taxon>Piroplasmida</taxon>
        <taxon>Babesiidae</taxon>
        <taxon>Babesia</taxon>
    </lineage>
</organism>
<dbReference type="GO" id="GO:0005840">
    <property type="term" value="C:ribosome"/>
    <property type="evidence" value="ECO:0007669"/>
    <property type="project" value="UniProtKB-KW"/>
</dbReference>
<dbReference type="InterPro" id="IPR005824">
    <property type="entry name" value="KOW"/>
</dbReference>
<dbReference type="InterPro" id="IPR014722">
    <property type="entry name" value="Rib_uL2_dom2"/>
</dbReference>
<dbReference type="GO" id="GO:0003723">
    <property type="term" value="F:RNA binding"/>
    <property type="evidence" value="ECO:0007669"/>
    <property type="project" value="InterPro"/>
</dbReference>
<evidence type="ECO:0000256" key="3">
    <source>
        <dbReference type="ARBA" id="ARBA00023274"/>
    </source>
</evidence>
<dbReference type="CDD" id="cd06089">
    <property type="entry name" value="KOW_RPL26"/>
    <property type="match status" value="1"/>
</dbReference>
<sequence length="99" mass="11552">MPKFAKFKRLALEQSRSRSIPNRNYFLNFSKYRSIPAPLQHAKPSRRVDLARCFNIQVGDLVQVLAGQDENRKGIVLRIFKSRNQLIVENCNMVSLIQY</sequence>
<gene>
    <name evidence="5" type="ORF">BdWA1_002996</name>
</gene>
<dbReference type="EMBL" id="JALLKP010000004">
    <property type="protein sequence ID" value="KAK2195321.1"/>
    <property type="molecule type" value="Genomic_DNA"/>
</dbReference>
<evidence type="ECO:0000313" key="5">
    <source>
        <dbReference type="EMBL" id="KAK2195321.1"/>
    </source>
</evidence>
<evidence type="ECO:0000256" key="1">
    <source>
        <dbReference type="ARBA" id="ARBA00010618"/>
    </source>
</evidence>
<name>A0AAD9PIR5_9APIC</name>
<dbReference type="RefSeq" id="XP_067802164.1">
    <property type="nucleotide sequence ID" value="XM_067948013.1"/>
</dbReference>